<evidence type="ECO:0000313" key="2">
    <source>
        <dbReference type="EMBL" id="MPM04917.1"/>
    </source>
</evidence>
<dbReference type="AlphaFoldDB" id="A0A644WMT6"/>
<sequence length="264" mass="30379">MTRIVPFDSNYTTVSKFEKAAFYCLLFSAFAIIYLWLIPKIEPLIQFKISSKTILDLVKVLSYVSMIGYIGLSSVAKYLFYSAEKVKRGDLIDNSFGTCYSDCNSEGYYNNDEIPHGVKKLAINTYESSFHTEQTLRKMLFKYAMKMLLFSIPFLISIFSIGGSDIVRLLFEISIPLIMLSQFFILIVYYTGVKGVNECFKIELTNIGSKTVEVKDNAKLLKPVLDYYNIKSWATTNLDSTIFKKHNDQISSQWIKRKEKLNNE</sequence>
<feature type="transmembrane region" description="Helical" evidence="1">
    <location>
        <begin position="60"/>
        <end position="81"/>
    </location>
</feature>
<feature type="transmembrane region" description="Helical" evidence="1">
    <location>
        <begin position="143"/>
        <end position="162"/>
    </location>
</feature>
<feature type="transmembrane region" description="Helical" evidence="1">
    <location>
        <begin position="169"/>
        <end position="190"/>
    </location>
</feature>
<organism evidence="2">
    <name type="scientific">bioreactor metagenome</name>
    <dbReference type="NCBI Taxonomy" id="1076179"/>
    <lineage>
        <taxon>unclassified sequences</taxon>
        <taxon>metagenomes</taxon>
        <taxon>ecological metagenomes</taxon>
    </lineage>
</organism>
<reference evidence="2" key="1">
    <citation type="submission" date="2019-08" db="EMBL/GenBank/DDBJ databases">
        <authorList>
            <person name="Kucharzyk K."/>
            <person name="Murdoch R.W."/>
            <person name="Higgins S."/>
            <person name="Loffler F."/>
        </authorList>
    </citation>
    <scope>NUCLEOTIDE SEQUENCE</scope>
</reference>
<keyword evidence="1" id="KW-0472">Membrane</keyword>
<proteinExistence type="predicted"/>
<feature type="transmembrane region" description="Helical" evidence="1">
    <location>
        <begin position="20"/>
        <end position="39"/>
    </location>
</feature>
<dbReference type="EMBL" id="VSSQ01001082">
    <property type="protein sequence ID" value="MPM04917.1"/>
    <property type="molecule type" value="Genomic_DNA"/>
</dbReference>
<comment type="caution">
    <text evidence="2">The sequence shown here is derived from an EMBL/GenBank/DDBJ whole genome shotgun (WGS) entry which is preliminary data.</text>
</comment>
<evidence type="ECO:0000256" key="1">
    <source>
        <dbReference type="SAM" id="Phobius"/>
    </source>
</evidence>
<keyword evidence="1" id="KW-1133">Transmembrane helix</keyword>
<protein>
    <submittedName>
        <fullName evidence="2">Uncharacterized protein</fullName>
    </submittedName>
</protein>
<accession>A0A644WMT6</accession>
<name>A0A644WMT6_9ZZZZ</name>
<keyword evidence="1" id="KW-0812">Transmembrane</keyword>
<gene>
    <name evidence="2" type="ORF">SDC9_51198</name>
</gene>